<dbReference type="PANTHER" id="PTHR46481">
    <property type="entry name" value="ZINC FINGER BED DOMAIN-CONTAINING PROTEIN 4"/>
    <property type="match status" value="1"/>
</dbReference>
<evidence type="ECO:0000313" key="13">
    <source>
        <dbReference type="EMBL" id="KAJ4808175.1"/>
    </source>
</evidence>
<name>A0AAV8GRC4_9POAL</name>
<keyword evidence="3" id="KW-0479">Metal-binding</keyword>
<keyword evidence="5" id="KW-0862">Zinc</keyword>
<evidence type="ECO:0000256" key="1">
    <source>
        <dbReference type="ARBA" id="ARBA00004123"/>
    </source>
</evidence>
<organism evidence="13 14">
    <name type="scientific">Rhynchospora pubera</name>
    <dbReference type="NCBI Taxonomy" id="906938"/>
    <lineage>
        <taxon>Eukaryota</taxon>
        <taxon>Viridiplantae</taxon>
        <taxon>Streptophyta</taxon>
        <taxon>Embryophyta</taxon>
        <taxon>Tracheophyta</taxon>
        <taxon>Spermatophyta</taxon>
        <taxon>Magnoliopsida</taxon>
        <taxon>Liliopsida</taxon>
        <taxon>Poales</taxon>
        <taxon>Cyperaceae</taxon>
        <taxon>Cyperoideae</taxon>
        <taxon>Rhynchosporeae</taxon>
        <taxon>Rhynchospora</taxon>
    </lineage>
</organism>
<accession>A0AAV8GRC4</accession>
<dbReference type="GO" id="GO:0005634">
    <property type="term" value="C:nucleus"/>
    <property type="evidence" value="ECO:0007669"/>
    <property type="project" value="UniProtKB-SubCell"/>
</dbReference>
<comment type="subcellular location">
    <subcellularLocation>
        <location evidence="1">Nucleus</location>
    </subcellularLocation>
</comment>
<feature type="region of interest" description="Disordered" evidence="11">
    <location>
        <begin position="1"/>
        <end position="57"/>
    </location>
</feature>
<dbReference type="InterPro" id="IPR025525">
    <property type="entry name" value="hAT-like_transposase_RNase-H"/>
</dbReference>
<evidence type="ECO:0000256" key="8">
    <source>
        <dbReference type="ARBA" id="ARBA00023163"/>
    </source>
</evidence>
<evidence type="ECO:0000256" key="5">
    <source>
        <dbReference type="ARBA" id="ARBA00022833"/>
    </source>
</evidence>
<dbReference type="PANTHER" id="PTHR46481:SF8">
    <property type="entry name" value="ZINC FINGER BED DOMAIN-CONTAINING PROTEIN RICESLEEPER 1-LIKE"/>
    <property type="match status" value="1"/>
</dbReference>
<dbReference type="InterPro" id="IPR008906">
    <property type="entry name" value="HATC_C_dom"/>
</dbReference>
<sequence>MPRLLPCQPRSDGQHPSGFKSQATSRSSIGSRKMVHETQPPKNTESNPAKRQYKTSRKESDIWNYFEHNGDKKNPRATCAFCDKSYAVDKSRHGTTSLWNHLLHLCPLSPCIEEDPKQKKLSFEPQDGQVSAKLRAVTFNAEDCRKALAKMVMVDEKPFRMVEGEGFRNFIKTLQPMFNVSSRVTTRLNEVSKACDHELKIMAEGMKLKFKKYWENSCNLNLLLYIAIVLDPRYKLKYVKFCLEKMYPADIAYGLMIDVNDAMESLYADYFQHHGKVNSSADGGAAIKGGVSSSLNGGLSSVDVDDENYSKFVKSQFKRHLMEEECIESKSEVAKYLAEPCDNGDEMSFDILAWWKVNASRYPILSLIAKDVLAMSVSTVPSESAFSTGERILDPFRSSLSPKTVEALVCGQNWLRSSDIHYDFRDEMEDAEKYDRTTEGKLSNARSIIRIRD</sequence>
<dbReference type="PROSITE" id="PS50808">
    <property type="entry name" value="ZF_BED"/>
    <property type="match status" value="1"/>
</dbReference>
<evidence type="ECO:0000256" key="2">
    <source>
        <dbReference type="ARBA" id="ARBA00011738"/>
    </source>
</evidence>
<gene>
    <name evidence="13" type="ORF">LUZ62_020741</name>
</gene>
<keyword evidence="9" id="KW-0539">Nucleus</keyword>
<dbReference type="InterPro" id="IPR052035">
    <property type="entry name" value="ZnF_BED_domain_contain"/>
</dbReference>
<dbReference type="InterPro" id="IPR012337">
    <property type="entry name" value="RNaseH-like_sf"/>
</dbReference>
<dbReference type="GO" id="GO:0008270">
    <property type="term" value="F:zinc ion binding"/>
    <property type="evidence" value="ECO:0007669"/>
    <property type="project" value="UniProtKB-KW"/>
</dbReference>
<comment type="caution">
    <text evidence="13">The sequence shown here is derived from an EMBL/GenBank/DDBJ whole genome shotgun (WGS) entry which is preliminary data.</text>
</comment>
<keyword evidence="4 10" id="KW-0863">Zinc-finger</keyword>
<evidence type="ECO:0000256" key="6">
    <source>
        <dbReference type="ARBA" id="ARBA00023015"/>
    </source>
</evidence>
<evidence type="ECO:0000259" key="12">
    <source>
        <dbReference type="PROSITE" id="PS50808"/>
    </source>
</evidence>
<dbReference type="GO" id="GO:0046983">
    <property type="term" value="F:protein dimerization activity"/>
    <property type="evidence" value="ECO:0007669"/>
    <property type="project" value="InterPro"/>
</dbReference>
<keyword evidence="8" id="KW-0804">Transcription</keyword>
<dbReference type="Proteomes" id="UP001140206">
    <property type="component" value="Chromosome 1"/>
</dbReference>
<proteinExistence type="predicted"/>
<keyword evidence="14" id="KW-1185">Reference proteome</keyword>
<evidence type="ECO:0000256" key="4">
    <source>
        <dbReference type="ARBA" id="ARBA00022771"/>
    </source>
</evidence>
<evidence type="ECO:0000256" key="9">
    <source>
        <dbReference type="ARBA" id="ARBA00023242"/>
    </source>
</evidence>
<keyword evidence="6" id="KW-0805">Transcription regulation</keyword>
<protein>
    <submittedName>
        <fullName evidence="13">Zinc finger BED domain-containing protein RICESLEEPER 2</fullName>
    </submittedName>
</protein>
<dbReference type="GO" id="GO:0003677">
    <property type="term" value="F:DNA binding"/>
    <property type="evidence" value="ECO:0007669"/>
    <property type="project" value="UniProtKB-KW"/>
</dbReference>
<dbReference type="SUPFAM" id="SSF53098">
    <property type="entry name" value="Ribonuclease H-like"/>
    <property type="match status" value="1"/>
</dbReference>
<dbReference type="EMBL" id="JAMFTS010000001">
    <property type="protein sequence ID" value="KAJ4808175.1"/>
    <property type="molecule type" value="Genomic_DNA"/>
</dbReference>
<feature type="compositionally biased region" description="Polar residues" evidence="11">
    <location>
        <begin position="19"/>
        <end position="30"/>
    </location>
</feature>
<dbReference type="Pfam" id="PF05699">
    <property type="entry name" value="Dimer_Tnp_hAT"/>
    <property type="match status" value="1"/>
</dbReference>
<dbReference type="InterPro" id="IPR036236">
    <property type="entry name" value="Znf_C2H2_sf"/>
</dbReference>
<evidence type="ECO:0000256" key="7">
    <source>
        <dbReference type="ARBA" id="ARBA00023125"/>
    </source>
</evidence>
<dbReference type="Pfam" id="PF02892">
    <property type="entry name" value="zf-BED"/>
    <property type="match status" value="1"/>
</dbReference>
<evidence type="ECO:0000313" key="14">
    <source>
        <dbReference type="Proteomes" id="UP001140206"/>
    </source>
</evidence>
<dbReference type="SUPFAM" id="SSF57667">
    <property type="entry name" value="beta-beta-alpha zinc fingers"/>
    <property type="match status" value="1"/>
</dbReference>
<dbReference type="InterPro" id="IPR003656">
    <property type="entry name" value="Znf_BED"/>
</dbReference>
<dbReference type="SMART" id="SM00614">
    <property type="entry name" value="ZnF_BED"/>
    <property type="match status" value="1"/>
</dbReference>
<dbReference type="Pfam" id="PF14372">
    <property type="entry name" value="hAT-like_RNase-H"/>
    <property type="match status" value="1"/>
</dbReference>
<evidence type="ECO:0000256" key="10">
    <source>
        <dbReference type="PROSITE-ProRule" id="PRU00027"/>
    </source>
</evidence>
<evidence type="ECO:0000256" key="11">
    <source>
        <dbReference type="SAM" id="MobiDB-lite"/>
    </source>
</evidence>
<reference evidence="13" key="1">
    <citation type="submission" date="2022-08" db="EMBL/GenBank/DDBJ databases">
        <authorList>
            <person name="Marques A."/>
        </authorList>
    </citation>
    <scope>NUCLEOTIDE SEQUENCE</scope>
    <source>
        <strain evidence="13">RhyPub2mFocal</strain>
        <tissue evidence="13">Leaves</tissue>
    </source>
</reference>
<dbReference type="Gene3D" id="1.10.10.1070">
    <property type="entry name" value="Zinc finger, BED domain-containing"/>
    <property type="match status" value="1"/>
</dbReference>
<evidence type="ECO:0000256" key="3">
    <source>
        <dbReference type="ARBA" id="ARBA00022723"/>
    </source>
</evidence>
<comment type="subunit">
    <text evidence="2">Homodimer.</text>
</comment>
<dbReference type="AlphaFoldDB" id="A0AAV8GRC4"/>
<keyword evidence="7" id="KW-0238">DNA-binding</keyword>
<feature type="compositionally biased region" description="Polar residues" evidence="11">
    <location>
        <begin position="40"/>
        <end position="49"/>
    </location>
</feature>
<dbReference type="SUPFAM" id="SSF140996">
    <property type="entry name" value="Hermes dimerisation domain"/>
    <property type="match status" value="1"/>
</dbReference>
<feature type="domain" description="BED-type" evidence="12">
    <location>
        <begin position="57"/>
        <end position="107"/>
    </location>
</feature>